<name>A0ABR2UEH2_9PEZI</name>
<protein>
    <submittedName>
        <fullName evidence="1">Uncharacterized protein</fullName>
    </submittedName>
</protein>
<dbReference type="EMBL" id="JARVKF010000444">
    <property type="protein sequence ID" value="KAK9413017.1"/>
    <property type="molecule type" value="Genomic_DNA"/>
</dbReference>
<reference evidence="1 2" key="1">
    <citation type="journal article" date="2024" name="J. Plant Pathol.">
        <title>Sequence and assembly of the genome of Seiridium unicorne, isolate CBS 538.82, causal agent of cypress canker disease.</title>
        <authorList>
            <person name="Scali E."/>
            <person name="Rocca G.D."/>
            <person name="Danti R."/>
            <person name="Garbelotto M."/>
            <person name="Barberini S."/>
            <person name="Baroncelli R."/>
            <person name="Emiliani G."/>
        </authorList>
    </citation>
    <scope>NUCLEOTIDE SEQUENCE [LARGE SCALE GENOMIC DNA]</scope>
    <source>
        <strain evidence="1 2">BM-138-508</strain>
    </source>
</reference>
<dbReference type="Proteomes" id="UP001408356">
    <property type="component" value="Unassembled WGS sequence"/>
</dbReference>
<evidence type="ECO:0000313" key="2">
    <source>
        <dbReference type="Proteomes" id="UP001408356"/>
    </source>
</evidence>
<proteinExistence type="predicted"/>
<organism evidence="1 2">
    <name type="scientific">Seiridium unicorne</name>
    <dbReference type="NCBI Taxonomy" id="138068"/>
    <lineage>
        <taxon>Eukaryota</taxon>
        <taxon>Fungi</taxon>
        <taxon>Dikarya</taxon>
        <taxon>Ascomycota</taxon>
        <taxon>Pezizomycotina</taxon>
        <taxon>Sordariomycetes</taxon>
        <taxon>Xylariomycetidae</taxon>
        <taxon>Amphisphaeriales</taxon>
        <taxon>Sporocadaceae</taxon>
        <taxon>Seiridium</taxon>
    </lineage>
</organism>
<accession>A0ABR2UEH2</accession>
<comment type="caution">
    <text evidence="1">The sequence shown here is derived from an EMBL/GenBank/DDBJ whole genome shotgun (WGS) entry which is preliminary data.</text>
</comment>
<keyword evidence="2" id="KW-1185">Reference proteome</keyword>
<evidence type="ECO:0000313" key="1">
    <source>
        <dbReference type="EMBL" id="KAK9413017.1"/>
    </source>
</evidence>
<sequence length="119" mass="12964">MVDINHLSALDLPAAPRILLGPYITSDRVTFTVINQHSVDAVYLLTRGCDQYAGWAPFPKVISANGIEYDEMYVTGVHGYGGLCDDSNPARHIHIDSGIIEVNGSINLSFQLVGMAKFL</sequence>
<gene>
    <name evidence="1" type="ORF">SUNI508_12103</name>
</gene>